<proteinExistence type="predicted"/>
<keyword evidence="2" id="KW-1185">Reference proteome</keyword>
<evidence type="ECO:0000313" key="2">
    <source>
        <dbReference type="Proteomes" id="UP000218334"/>
    </source>
</evidence>
<feature type="non-terminal residue" evidence="1">
    <location>
        <position position="1"/>
    </location>
</feature>
<gene>
    <name evidence="1" type="ORF">ARMSODRAFT_894253</name>
</gene>
<accession>A0A2H3BC06</accession>
<evidence type="ECO:0000313" key="1">
    <source>
        <dbReference type="EMBL" id="PBK63568.1"/>
    </source>
</evidence>
<protein>
    <submittedName>
        <fullName evidence="1">Uncharacterized protein</fullName>
    </submittedName>
</protein>
<dbReference type="EMBL" id="KZ293457">
    <property type="protein sequence ID" value="PBK63568.1"/>
    <property type="molecule type" value="Genomic_DNA"/>
</dbReference>
<dbReference type="AlphaFoldDB" id="A0A2H3BC06"/>
<name>A0A2H3BC06_9AGAR</name>
<organism evidence="1 2">
    <name type="scientific">Armillaria solidipes</name>
    <dbReference type="NCBI Taxonomy" id="1076256"/>
    <lineage>
        <taxon>Eukaryota</taxon>
        <taxon>Fungi</taxon>
        <taxon>Dikarya</taxon>
        <taxon>Basidiomycota</taxon>
        <taxon>Agaricomycotina</taxon>
        <taxon>Agaricomycetes</taxon>
        <taxon>Agaricomycetidae</taxon>
        <taxon>Agaricales</taxon>
        <taxon>Marasmiineae</taxon>
        <taxon>Physalacriaceae</taxon>
        <taxon>Armillaria</taxon>
    </lineage>
</organism>
<dbReference type="Proteomes" id="UP000218334">
    <property type="component" value="Unassembled WGS sequence"/>
</dbReference>
<sequence>QRHSAWIWLMEGALGGSGREHEMHKTIKLEWLKSCAQVNRWKEELALVVEKMHRVLVTLEKEAMSWEKRHGGYTGLTACASEGLAAYADRQAALLHQLVLWFGTLWSGEQRHVRAPA</sequence>
<reference evidence="2" key="1">
    <citation type="journal article" date="2017" name="Nat. Ecol. Evol.">
        <title>Genome expansion and lineage-specific genetic innovations in the forest pathogenic fungi Armillaria.</title>
        <authorList>
            <person name="Sipos G."/>
            <person name="Prasanna A.N."/>
            <person name="Walter M.C."/>
            <person name="O'Connor E."/>
            <person name="Balint B."/>
            <person name="Krizsan K."/>
            <person name="Kiss B."/>
            <person name="Hess J."/>
            <person name="Varga T."/>
            <person name="Slot J."/>
            <person name="Riley R."/>
            <person name="Boka B."/>
            <person name="Rigling D."/>
            <person name="Barry K."/>
            <person name="Lee J."/>
            <person name="Mihaltcheva S."/>
            <person name="LaButti K."/>
            <person name="Lipzen A."/>
            <person name="Waldron R."/>
            <person name="Moloney N.M."/>
            <person name="Sperisen C."/>
            <person name="Kredics L."/>
            <person name="Vagvoelgyi C."/>
            <person name="Patrignani A."/>
            <person name="Fitzpatrick D."/>
            <person name="Nagy I."/>
            <person name="Doyle S."/>
            <person name="Anderson J.B."/>
            <person name="Grigoriev I.V."/>
            <person name="Gueldener U."/>
            <person name="Muensterkoetter M."/>
            <person name="Nagy L.G."/>
        </authorList>
    </citation>
    <scope>NUCLEOTIDE SEQUENCE [LARGE SCALE GENOMIC DNA]</scope>
    <source>
        <strain evidence="2">28-4</strain>
    </source>
</reference>
<dbReference type="STRING" id="1076256.A0A2H3BC06"/>